<organism evidence="2 3">
    <name type="scientific">Glaciimonas immobilis</name>
    <dbReference type="NCBI Taxonomy" id="728004"/>
    <lineage>
        <taxon>Bacteria</taxon>
        <taxon>Pseudomonadati</taxon>
        <taxon>Pseudomonadota</taxon>
        <taxon>Betaproteobacteria</taxon>
        <taxon>Burkholderiales</taxon>
        <taxon>Oxalobacteraceae</taxon>
        <taxon>Glaciimonas</taxon>
    </lineage>
</organism>
<dbReference type="PANTHER" id="PTHR21600:SF84">
    <property type="entry name" value="PSEUDOURIDINE SYNTHASE RSUA_RLUA-LIKE DOMAIN-CONTAINING PROTEIN"/>
    <property type="match status" value="1"/>
</dbReference>
<dbReference type="EC" id="5.4.99.29" evidence="2"/>
<accession>A0A840RMK7</accession>
<protein>
    <submittedName>
        <fullName evidence="2">tRNA pseudouridine32 synthase/23S rRNA pseudouridine746 synthase</fullName>
        <ecNumber evidence="2">5.4.99.28</ecNumber>
        <ecNumber evidence="2">5.4.99.29</ecNumber>
    </submittedName>
</protein>
<dbReference type="PANTHER" id="PTHR21600">
    <property type="entry name" value="MITOCHONDRIAL RNA PSEUDOURIDINE SYNTHASE"/>
    <property type="match status" value="1"/>
</dbReference>
<dbReference type="InterPro" id="IPR006224">
    <property type="entry name" value="PsdUridine_synth_RluA-like_CS"/>
</dbReference>
<dbReference type="EC" id="5.4.99.28" evidence="2"/>
<dbReference type="Gene3D" id="3.30.2350.10">
    <property type="entry name" value="Pseudouridine synthase"/>
    <property type="match status" value="1"/>
</dbReference>
<dbReference type="InterPro" id="IPR006145">
    <property type="entry name" value="PsdUridine_synth_RsuA/RluA"/>
</dbReference>
<proteinExistence type="predicted"/>
<dbReference type="GO" id="GO:0160151">
    <property type="term" value="F:tRNA pseudouridine(32) synthase activity"/>
    <property type="evidence" value="ECO:0007669"/>
    <property type="project" value="UniProtKB-EC"/>
</dbReference>
<dbReference type="AlphaFoldDB" id="A0A840RMK7"/>
<dbReference type="InterPro" id="IPR020103">
    <property type="entry name" value="PsdUridine_synth_cat_dom_sf"/>
</dbReference>
<dbReference type="SUPFAM" id="SSF55120">
    <property type="entry name" value="Pseudouridine synthase"/>
    <property type="match status" value="1"/>
</dbReference>
<dbReference type="GO" id="GO:0160142">
    <property type="term" value="F:23S rRNA pseudouridine(746) synthase activity"/>
    <property type="evidence" value="ECO:0007669"/>
    <property type="project" value="UniProtKB-EC"/>
</dbReference>
<dbReference type="InterPro" id="IPR050188">
    <property type="entry name" value="RluA_PseudoU_synthase"/>
</dbReference>
<dbReference type="Pfam" id="PF00849">
    <property type="entry name" value="PseudoU_synth_2"/>
    <property type="match status" value="1"/>
</dbReference>
<dbReference type="RefSeq" id="WP_168054816.1">
    <property type="nucleotide sequence ID" value="NZ_JAAOZT010000006.1"/>
</dbReference>
<evidence type="ECO:0000313" key="2">
    <source>
        <dbReference type="EMBL" id="MBB5199537.1"/>
    </source>
</evidence>
<feature type="domain" description="Pseudouridine synthase RsuA/RluA-like" evidence="1">
    <location>
        <begin position="118"/>
        <end position="264"/>
    </location>
</feature>
<dbReference type="EMBL" id="JACHHQ010000002">
    <property type="protein sequence ID" value="MBB5199537.1"/>
    <property type="molecule type" value="Genomic_DNA"/>
</dbReference>
<dbReference type="Proteomes" id="UP000571084">
    <property type="component" value="Unassembled WGS sequence"/>
</dbReference>
<gene>
    <name evidence="2" type="ORF">HNR39_001364</name>
</gene>
<keyword evidence="3" id="KW-1185">Reference proteome</keyword>
<evidence type="ECO:0000259" key="1">
    <source>
        <dbReference type="Pfam" id="PF00849"/>
    </source>
</evidence>
<evidence type="ECO:0000313" key="3">
    <source>
        <dbReference type="Proteomes" id="UP000571084"/>
    </source>
</evidence>
<dbReference type="GO" id="GO:0000455">
    <property type="term" value="P:enzyme-directed rRNA pseudouridine synthesis"/>
    <property type="evidence" value="ECO:0007669"/>
    <property type="project" value="TreeGrafter"/>
</dbReference>
<reference evidence="2 3" key="1">
    <citation type="submission" date="2020-08" db="EMBL/GenBank/DDBJ databases">
        <title>Genomic Encyclopedia of Type Strains, Phase IV (KMG-IV): sequencing the most valuable type-strain genomes for metagenomic binning, comparative biology and taxonomic classification.</title>
        <authorList>
            <person name="Goeker M."/>
        </authorList>
    </citation>
    <scope>NUCLEOTIDE SEQUENCE [LARGE SCALE GENOMIC DNA]</scope>
    <source>
        <strain evidence="2 3">DSM 23240</strain>
    </source>
</reference>
<keyword evidence="2" id="KW-0413">Isomerase</keyword>
<sequence>MTYIIRPATVSDAGHASTPLSTRSLPLPVVDGVAPSYVWLPAGDWPDLLTFLIQRFPAISGITWVARMDKGEVVDANGIRLTSAAPYRHGGRIYYYRELDAETPIPFEEVILYQDERLLVVDKPHFLPVIPAGRFLHETLLVRLKKKTGLSELSPIHRLDRETAGVIIFSRDIASRGAYQSLFQHRKVDKVYEAVAPSMPQLVFPLIHQSRMVEGTPFFRMEEVSGEPNSETQIDLIEHRQENSLYRLHPLTGKKHQLRVHMAALGMPIVNDVFYPDINDCKGDDWSSPLKLLAKSIAFEDPISGQRLHFESNRTI</sequence>
<dbReference type="PROSITE" id="PS01129">
    <property type="entry name" value="PSI_RLU"/>
    <property type="match status" value="1"/>
</dbReference>
<dbReference type="GO" id="GO:0003723">
    <property type="term" value="F:RNA binding"/>
    <property type="evidence" value="ECO:0007669"/>
    <property type="project" value="InterPro"/>
</dbReference>
<comment type="caution">
    <text evidence="2">The sequence shown here is derived from an EMBL/GenBank/DDBJ whole genome shotgun (WGS) entry which is preliminary data.</text>
</comment>
<name>A0A840RMK7_9BURK</name>